<feature type="domain" description="LysR substrate-binding" evidence="1">
    <location>
        <begin position="54"/>
        <end position="254"/>
    </location>
</feature>
<evidence type="ECO:0000313" key="2">
    <source>
        <dbReference type="EMBL" id="MBB4640537.1"/>
    </source>
</evidence>
<dbReference type="PANTHER" id="PTHR30419">
    <property type="entry name" value="HTH-TYPE TRANSCRIPTIONAL REGULATOR YBHD"/>
    <property type="match status" value="1"/>
</dbReference>
<dbReference type="GO" id="GO:0005829">
    <property type="term" value="C:cytosol"/>
    <property type="evidence" value="ECO:0007669"/>
    <property type="project" value="TreeGrafter"/>
</dbReference>
<dbReference type="Gene3D" id="3.40.190.290">
    <property type="match status" value="1"/>
</dbReference>
<evidence type="ECO:0000313" key="3">
    <source>
        <dbReference type="Proteomes" id="UP000575068"/>
    </source>
</evidence>
<dbReference type="SUPFAM" id="SSF53850">
    <property type="entry name" value="Periplasmic binding protein-like II"/>
    <property type="match status" value="1"/>
</dbReference>
<proteinExistence type="predicted"/>
<dbReference type="Proteomes" id="UP000575068">
    <property type="component" value="Unassembled WGS sequence"/>
</dbReference>
<evidence type="ECO:0000259" key="1">
    <source>
        <dbReference type="Pfam" id="PF03466"/>
    </source>
</evidence>
<dbReference type="CDD" id="cd05466">
    <property type="entry name" value="PBP2_LTTR_substrate"/>
    <property type="match status" value="1"/>
</dbReference>
<keyword evidence="3" id="KW-1185">Reference proteome</keyword>
<comment type="caution">
    <text evidence="2">The sequence shown here is derived from an EMBL/GenBank/DDBJ whole genome shotgun (WGS) entry which is preliminary data.</text>
</comment>
<dbReference type="GO" id="GO:0003677">
    <property type="term" value="F:DNA binding"/>
    <property type="evidence" value="ECO:0007669"/>
    <property type="project" value="UniProtKB-KW"/>
</dbReference>
<dbReference type="AlphaFoldDB" id="A0A840HSD5"/>
<protein>
    <submittedName>
        <fullName evidence="2">DNA-binding transcriptional LysR family regulator</fullName>
    </submittedName>
</protein>
<sequence length="255" mass="28624">MEERLGHRLFERVRGGSSILSPEGERAFLHASKVLQARDKLIEEMTGKRQPTRRRKLVIAAHSYIFRYFQEALAQFEEDHPEIGIELDLDTFTAVPLAEKMQSRAVDIGFFYALEPPAEMETILVWHEPLALFVSQDHILAQQEQVTVDDMLNFPVIRLGPRNRLRLLIDQAMAHAGLGRCSVATETDNYGLNLTNLRGGLGFACMFESSAADLMSFGGLKRVAFMGDLPAIEVHRAIRPPWNSDPVVAKLLAAL</sequence>
<dbReference type="EMBL" id="JACHOV010000002">
    <property type="protein sequence ID" value="MBB4640537.1"/>
    <property type="molecule type" value="Genomic_DNA"/>
</dbReference>
<dbReference type="InterPro" id="IPR050950">
    <property type="entry name" value="HTH-type_LysR_regulators"/>
</dbReference>
<dbReference type="InterPro" id="IPR036390">
    <property type="entry name" value="WH_DNA-bd_sf"/>
</dbReference>
<gene>
    <name evidence="2" type="ORF">HNQ99_000825</name>
</gene>
<name>A0A840HSD5_9SPHN</name>
<keyword evidence="2" id="KW-0238">DNA-binding</keyword>
<reference evidence="2 3" key="1">
    <citation type="submission" date="2020-08" db="EMBL/GenBank/DDBJ databases">
        <title>Genomic Encyclopedia of Type Strains, Phase IV (KMG-IV): sequencing the most valuable type-strain genomes for metagenomic binning, comparative biology and taxonomic classification.</title>
        <authorList>
            <person name="Goeker M."/>
        </authorList>
    </citation>
    <scope>NUCLEOTIDE SEQUENCE [LARGE SCALE GENOMIC DNA]</scope>
    <source>
        <strain evidence="2 3">DSM 7465</strain>
    </source>
</reference>
<dbReference type="Pfam" id="PF03466">
    <property type="entry name" value="LysR_substrate"/>
    <property type="match status" value="1"/>
</dbReference>
<organism evidence="2 3">
    <name type="scientific">Rhizorhapis suberifaciens</name>
    <name type="common">corky root of lettuce</name>
    <dbReference type="NCBI Taxonomy" id="13656"/>
    <lineage>
        <taxon>Bacteria</taxon>
        <taxon>Pseudomonadati</taxon>
        <taxon>Pseudomonadota</taxon>
        <taxon>Alphaproteobacteria</taxon>
        <taxon>Sphingomonadales</taxon>
        <taxon>Sphingomonadaceae</taxon>
        <taxon>Rhizorhapis</taxon>
    </lineage>
</organism>
<accession>A0A840HSD5</accession>
<dbReference type="SUPFAM" id="SSF46785">
    <property type="entry name" value="Winged helix' DNA-binding domain"/>
    <property type="match status" value="1"/>
</dbReference>
<dbReference type="InterPro" id="IPR005119">
    <property type="entry name" value="LysR_subst-bd"/>
</dbReference>
<dbReference type="GO" id="GO:0006355">
    <property type="term" value="P:regulation of DNA-templated transcription"/>
    <property type="evidence" value="ECO:0007669"/>
    <property type="project" value="TreeGrafter"/>
</dbReference>